<gene>
    <name evidence="1" type="ORF">NKI81_09420</name>
</gene>
<organism evidence="1 2">
    <name type="scientific">Mesorhizobium australicum</name>
    <dbReference type="NCBI Taxonomy" id="536018"/>
    <lineage>
        <taxon>Bacteria</taxon>
        <taxon>Pseudomonadati</taxon>
        <taxon>Pseudomonadota</taxon>
        <taxon>Alphaproteobacteria</taxon>
        <taxon>Hyphomicrobiales</taxon>
        <taxon>Phyllobacteriaceae</taxon>
        <taxon>Mesorhizobium</taxon>
    </lineage>
</organism>
<reference evidence="1 2" key="1">
    <citation type="journal article" date="2024" name="Proc. Natl. Acad. Sci. U.S.A.">
        <title>The evolutionary genomics of adaptation to stress in wild rhizobium bacteria.</title>
        <authorList>
            <person name="Kehlet-Delgado H."/>
            <person name="Montoya A.P."/>
            <person name="Jensen K.T."/>
            <person name="Wendlandt C.E."/>
            <person name="Dexheimer C."/>
            <person name="Roberts M."/>
            <person name="Torres Martinez L."/>
            <person name="Friesen M.L."/>
            <person name="Griffitts J.S."/>
            <person name="Porter S.S."/>
        </authorList>
    </citation>
    <scope>NUCLEOTIDE SEQUENCE [LARGE SCALE GENOMIC DNA]</scope>
    <source>
        <strain evidence="1 2">M0468</strain>
    </source>
</reference>
<comment type="caution">
    <text evidence="1">The sequence shown here is derived from an EMBL/GenBank/DDBJ whole genome shotgun (WGS) entry which is preliminary data.</text>
</comment>
<proteinExistence type="predicted"/>
<evidence type="ECO:0000313" key="2">
    <source>
        <dbReference type="Proteomes" id="UP001480082"/>
    </source>
</evidence>
<evidence type="ECO:0000313" key="1">
    <source>
        <dbReference type="EMBL" id="MER9284172.1"/>
    </source>
</evidence>
<protein>
    <submittedName>
        <fullName evidence="1">Uncharacterized protein</fullName>
    </submittedName>
</protein>
<dbReference type="Proteomes" id="UP001480082">
    <property type="component" value="Unassembled WGS sequence"/>
</dbReference>
<name>A0ACC6SWL2_9HYPH</name>
<dbReference type="EMBL" id="JAMYRI010000004">
    <property type="protein sequence ID" value="MER9284172.1"/>
    <property type="molecule type" value="Genomic_DNA"/>
</dbReference>
<sequence length="86" mass="9466">MTGKGWTFQRLIDDKMTVTAHCHHSPCNHSQKLDLVNLRDRFGPEAPAMADDIIPKLKCAKCGGKKIGLIYKPDSRPNAYGKANGS</sequence>
<accession>A0ACC6SWL2</accession>
<keyword evidence="2" id="KW-1185">Reference proteome</keyword>